<sequence>MPIFHRVHDIQVLDAHNNRQAFQVLPVFSNKWGENVYQLNNSRGAYDELYFMANAPPLGFHTYFVSIHPFTERYD</sequence>
<feature type="domain" description="Lysosomal alpha-mannosidase-like central" evidence="1">
    <location>
        <begin position="23"/>
        <end position="65"/>
    </location>
</feature>
<evidence type="ECO:0000313" key="2">
    <source>
        <dbReference type="Proteomes" id="UP000887540"/>
    </source>
</evidence>
<evidence type="ECO:0000313" key="3">
    <source>
        <dbReference type="WBParaSite" id="ACRNAN_scaffold2177.g31376.t1"/>
    </source>
</evidence>
<accession>A0A914DB79</accession>
<name>A0A914DB79_9BILA</name>
<dbReference type="AlphaFoldDB" id="A0A914DB79"/>
<evidence type="ECO:0000259" key="1">
    <source>
        <dbReference type="Pfam" id="PF21260"/>
    </source>
</evidence>
<dbReference type="WBParaSite" id="ACRNAN_scaffold2177.g31376.t1">
    <property type="protein sequence ID" value="ACRNAN_scaffold2177.g31376.t1"/>
    <property type="gene ID" value="ACRNAN_scaffold2177.g31376"/>
</dbReference>
<dbReference type="InterPro" id="IPR048534">
    <property type="entry name" value="Man2a1-like_dom"/>
</dbReference>
<organism evidence="2 3">
    <name type="scientific">Acrobeloides nanus</name>
    <dbReference type="NCBI Taxonomy" id="290746"/>
    <lineage>
        <taxon>Eukaryota</taxon>
        <taxon>Metazoa</taxon>
        <taxon>Ecdysozoa</taxon>
        <taxon>Nematoda</taxon>
        <taxon>Chromadorea</taxon>
        <taxon>Rhabditida</taxon>
        <taxon>Tylenchina</taxon>
        <taxon>Cephalobomorpha</taxon>
        <taxon>Cephaloboidea</taxon>
        <taxon>Cephalobidae</taxon>
        <taxon>Acrobeloides</taxon>
    </lineage>
</organism>
<dbReference type="Gene3D" id="2.60.40.1180">
    <property type="entry name" value="Golgi alpha-mannosidase II"/>
    <property type="match status" value="1"/>
</dbReference>
<proteinExistence type="predicted"/>
<dbReference type="InterPro" id="IPR013780">
    <property type="entry name" value="Glyco_hydro_b"/>
</dbReference>
<protein>
    <recommendedName>
        <fullName evidence="1">Lysosomal alpha-mannosidase-like central domain-containing protein</fullName>
    </recommendedName>
</protein>
<dbReference type="Proteomes" id="UP000887540">
    <property type="component" value="Unplaced"/>
</dbReference>
<keyword evidence="2" id="KW-1185">Reference proteome</keyword>
<dbReference type="Pfam" id="PF21260">
    <property type="entry name" value="Laman-like_dom"/>
    <property type="match status" value="1"/>
</dbReference>
<reference evidence="3" key="1">
    <citation type="submission" date="2022-11" db="UniProtKB">
        <authorList>
            <consortium name="WormBaseParasite"/>
        </authorList>
    </citation>
    <scope>IDENTIFICATION</scope>
</reference>